<reference evidence="11 12" key="1">
    <citation type="journal article" date="2021" name="Sci. Rep.">
        <title>Genome sequencing of the multicellular alga Astrephomene provides insights into convergent evolution of germ-soma differentiation.</title>
        <authorList>
            <person name="Yamashita S."/>
            <person name="Yamamoto K."/>
            <person name="Matsuzaki R."/>
            <person name="Suzuki S."/>
            <person name="Yamaguchi H."/>
            <person name="Hirooka S."/>
            <person name="Minakuchi Y."/>
            <person name="Miyagishima S."/>
            <person name="Kawachi M."/>
            <person name="Toyoda A."/>
            <person name="Nozaki H."/>
        </authorList>
    </citation>
    <scope>NUCLEOTIDE SEQUENCE [LARGE SCALE GENOMIC DNA]</scope>
    <source>
        <strain evidence="11 12">NIES-4017</strain>
    </source>
</reference>
<comment type="pathway">
    <text evidence="9">Carbohydrate metabolism; D-ribose degradation; D-ribose 5-phosphate from beta-D-ribopyranose: step 2/2.</text>
</comment>
<name>A0AAD3HHY3_9CHLO</name>
<dbReference type="PRINTS" id="PR00990">
    <property type="entry name" value="RIBOKINASE"/>
</dbReference>
<evidence type="ECO:0000256" key="2">
    <source>
        <dbReference type="ARBA" id="ARBA00022723"/>
    </source>
</evidence>
<evidence type="ECO:0000256" key="6">
    <source>
        <dbReference type="ARBA" id="ARBA00022842"/>
    </source>
</evidence>
<feature type="binding site" evidence="9">
    <location>
        <begin position="306"/>
        <end position="307"/>
    </location>
    <ligand>
        <name>ATP</name>
        <dbReference type="ChEBI" id="CHEBI:30616"/>
    </ligand>
</feature>
<feature type="binding site" evidence="9">
    <location>
        <position position="342"/>
    </location>
    <ligand>
        <name>K(+)</name>
        <dbReference type="ChEBI" id="CHEBI:29103"/>
    </ligand>
</feature>
<evidence type="ECO:0000256" key="1">
    <source>
        <dbReference type="ARBA" id="ARBA00022679"/>
    </source>
</evidence>
<dbReference type="CDD" id="cd01174">
    <property type="entry name" value="ribokinase"/>
    <property type="match status" value="1"/>
</dbReference>
<dbReference type="InterPro" id="IPR029056">
    <property type="entry name" value="Ribokinase-like"/>
</dbReference>
<feature type="binding site" evidence="9">
    <location>
        <position position="303"/>
    </location>
    <ligand>
        <name>K(+)</name>
        <dbReference type="ChEBI" id="CHEBI:29103"/>
    </ligand>
</feature>
<dbReference type="PANTHER" id="PTHR10584:SF166">
    <property type="entry name" value="RIBOKINASE"/>
    <property type="match status" value="1"/>
</dbReference>
<evidence type="ECO:0000313" key="11">
    <source>
        <dbReference type="EMBL" id="GFR41527.1"/>
    </source>
</evidence>
<keyword evidence="6 9" id="KW-0460">Magnesium</keyword>
<dbReference type="InterPro" id="IPR011877">
    <property type="entry name" value="Ribokinase"/>
</dbReference>
<dbReference type="Gene3D" id="3.40.1190.20">
    <property type="match status" value="1"/>
</dbReference>
<keyword evidence="1 9" id="KW-0808">Transferase</keyword>
<comment type="subunit">
    <text evidence="9">Homodimer.</text>
</comment>
<comment type="cofactor">
    <cofactor evidence="9">
        <name>Mg(2+)</name>
        <dbReference type="ChEBI" id="CHEBI:18420"/>
    </cofactor>
    <text evidence="9">Requires a divalent cation, most likely magnesium in vivo, as an electrophilic catalyst to aid phosphoryl group transfer. It is the chelate of the metal and the nucleotide that is the actual substrate.</text>
</comment>
<keyword evidence="2 9" id="KW-0479">Metal-binding</keyword>
<evidence type="ECO:0000313" key="12">
    <source>
        <dbReference type="Proteomes" id="UP001054857"/>
    </source>
</evidence>
<comment type="activity regulation">
    <text evidence="9">Activated by a monovalent cation that binds near, but not in, the active site. The most likely occupant of the site in vivo is potassium. Ion binding induces a conformational change that may alter substrate affinity.</text>
</comment>
<feature type="binding site" evidence="9">
    <location>
        <position position="346"/>
    </location>
    <ligand>
        <name>K(+)</name>
        <dbReference type="ChEBI" id="CHEBI:29103"/>
    </ligand>
</feature>
<feature type="domain" description="Carbohydrate kinase PfkB" evidence="10">
    <location>
        <begin position="56"/>
        <end position="349"/>
    </location>
</feature>
<dbReference type="PANTHER" id="PTHR10584">
    <property type="entry name" value="SUGAR KINASE"/>
    <property type="match status" value="1"/>
</dbReference>
<dbReference type="GO" id="GO:0005524">
    <property type="term" value="F:ATP binding"/>
    <property type="evidence" value="ECO:0007669"/>
    <property type="project" value="UniProtKB-UniRule"/>
</dbReference>
<comment type="caution">
    <text evidence="9">Lacks conserved residue(s) required for the propagation of feature annotation.</text>
</comment>
<keyword evidence="9" id="KW-0539">Nucleus</keyword>
<feature type="binding site" evidence="9">
    <location>
        <begin position="272"/>
        <end position="277"/>
    </location>
    <ligand>
        <name>ATP</name>
        <dbReference type="ChEBI" id="CHEBI:30616"/>
    </ligand>
</feature>
<dbReference type="HAMAP" id="MF_01987">
    <property type="entry name" value="Ribokinase"/>
    <property type="match status" value="1"/>
</dbReference>
<keyword evidence="4 9" id="KW-0418">Kinase</keyword>
<dbReference type="AlphaFoldDB" id="A0AAD3HHY3"/>
<comment type="subcellular location">
    <subcellularLocation>
        <location evidence="9">Cytoplasm</location>
    </subcellularLocation>
    <subcellularLocation>
        <location evidence="9">Nucleus</location>
    </subcellularLocation>
</comment>
<feature type="binding site" evidence="9">
    <location>
        <begin position="63"/>
        <end position="65"/>
    </location>
    <ligand>
        <name>substrate</name>
    </ligand>
</feature>
<keyword evidence="9" id="KW-0963">Cytoplasm</keyword>
<keyword evidence="5 9" id="KW-0067">ATP-binding</keyword>
<dbReference type="InterPro" id="IPR002139">
    <property type="entry name" value="Ribo/fructo_kinase"/>
</dbReference>
<feature type="active site" description="Proton acceptor" evidence="9">
    <location>
        <position position="307"/>
    </location>
</feature>
<dbReference type="InterPro" id="IPR011611">
    <property type="entry name" value="PfkB_dom"/>
</dbReference>
<dbReference type="GO" id="GO:0019303">
    <property type="term" value="P:D-ribose catabolic process"/>
    <property type="evidence" value="ECO:0007669"/>
    <property type="project" value="UniProtKB-UniRule"/>
</dbReference>
<dbReference type="EC" id="2.7.1.15" evidence="9"/>
<comment type="caution">
    <text evidence="11">The sequence shown here is derived from an EMBL/GenBank/DDBJ whole genome shotgun (WGS) entry which is preliminary data.</text>
</comment>
<protein>
    <recommendedName>
        <fullName evidence="9">Ribokinase</fullName>
        <shortName evidence="9">RK</shortName>
        <ecNumber evidence="9">2.7.1.15</ecNumber>
    </recommendedName>
</protein>
<keyword evidence="3 9" id="KW-0547">Nucleotide-binding</keyword>
<dbReference type="GO" id="GO:0046872">
    <property type="term" value="F:metal ion binding"/>
    <property type="evidence" value="ECO:0007669"/>
    <property type="project" value="UniProtKB-KW"/>
</dbReference>
<accession>A0AAD3HHY3</accession>
<feature type="binding site" evidence="9">
    <location>
        <position position="301"/>
    </location>
    <ligand>
        <name>K(+)</name>
        <dbReference type="ChEBI" id="CHEBI:29103"/>
    </ligand>
</feature>
<sequence length="363" mass="37291">MRTQLRLHATRSCAPRPWCISRPQKPAATLPRLRASLQATASLSASPNMSSPSKPLVVVGSVNADLVLPIERLPKPGETLAAASIETVPGGKGANQAAAAARAGYPTFFVGQFGKDDPNATLLRGALNGCGVDLTHAQDVAGPCGTALILLQSGGENSIIIVGGANQASWSLSEPVKQLLATAGAVLLQREIPEQVNIEVARLAHTAGVPVFLDAGGVEGPISPELLSYLAVLSPNETELARLTGMPTDSEDQVLAAAGKLLDAGVKAVLVKLGAEGSLLLPGRGEAPVRQRAFKAPEVVDTTGAGDCFTACYAVALLQGCPPAAALRFASAAACLCVQRRGAMPSLPAREEVELLLGAEKEE</sequence>
<keyword evidence="7 9" id="KW-0630">Potassium</keyword>
<dbReference type="GO" id="GO:0004747">
    <property type="term" value="F:ribokinase activity"/>
    <property type="evidence" value="ECO:0007669"/>
    <property type="project" value="UniProtKB-UniRule"/>
</dbReference>
<evidence type="ECO:0000256" key="5">
    <source>
        <dbReference type="ARBA" id="ARBA00022840"/>
    </source>
</evidence>
<proteinExistence type="inferred from homology"/>
<dbReference type="Proteomes" id="UP001054857">
    <property type="component" value="Unassembled WGS sequence"/>
</dbReference>
<evidence type="ECO:0000256" key="8">
    <source>
        <dbReference type="ARBA" id="ARBA00023277"/>
    </source>
</evidence>
<feature type="binding site" evidence="9">
    <location>
        <position position="191"/>
    </location>
    <ligand>
        <name>substrate</name>
    </ligand>
</feature>
<gene>
    <name evidence="11" type="ORF">Agub_g2223</name>
</gene>
<organism evidence="11 12">
    <name type="scientific">Astrephomene gubernaculifera</name>
    <dbReference type="NCBI Taxonomy" id="47775"/>
    <lineage>
        <taxon>Eukaryota</taxon>
        <taxon>Viridiplantae</taxon>
        <taxon>Chlorophyta</taxon>
        <taxon>core chlorophytes</taxon>
        <taxon>Chlorophyceae</taxon>
        <taxon>CS clade</taxon>
        <taxon>Chlamydomonadales</taxon>
        <taxon>Astrephomenaceae</taxon>
        <taxon>Astrephomene</taxon>
    </lineage>
</organism>
<feature type="binding site" evidence="9">
    <location>
        <position position="340"/>
    </location>
    <ligand>
        <name>K(+)</name>
        <dbReference type="ChEBI" id="CHEBI:29103"/>
    </ligand>
</feature>
<evidence type="ECO:0000256" key="7">
    <source>
        <dbReference type="ARBA" id="ARBA00022958"/>
    </source>
</evidence>
<evidence type="ECO:0000256" key="9">
    <source>
        <dbReference type="HAMAP-Rule" id="MF_03215"/>
    </source>
</evidence>
<comment type="function">
    <text evidence="9">Catalyzes the phosphorylation of ribose at O-5 in a reaction requiring ATP and magnesium. The resulting D-ribose-5-phosphate can then be used either for sythesis of nucleotides, histidine, and tryptophan, or as a component of the pentose phosphate pathway.</text>
</comment>
<dbReference type="Pfam" id="PF00294">
    <property type="entry name" value="PfkB"/>
    <property type="match status" value="1"/>
</dbReference>
<evidence type="ECO:0000256" key="3">
    <source>
        <dbReference type="ARBA" id="ARBA00022741"/>
    </source>
</evidence>
<keyword evidence="12" id="KW-1185">Reference proteome</keyword>
<dbReference type="SUPFAM" id="SSF53613">
    <property type="entry name" value="Ribokinase-like"/>
    <property type="match status" value="1"/>
</dbReference>
<evidence type="ECO:0000259" key="10">
    <source>
        <dbReference type="Pfam" id="PF00294"/>
    </source>
</evidence>
<comment type="catalytic activity">
    <reaction evidence="9">
        <text>D-ribose + ATP = D-ribose 5-phosphate + ADP + H(+)</text>
        <dbReference type="Rhea" id="RHEA:13697"/>
        <dbReference type="ChEBI" id="CHEBI:15378"/>
        <dbReference type="ChEBI" id="CHEBI:30616"/>
        <dbReference type="ChEBI" id="CHEBI:47013"/>
        <dbReference type="ChEBI" id="CHEBI:78346"/>
        <dbReference type="ChEBI" id="CHEBI:456216"/>
        <dbReference type="EC" id="2.7.1.15"/>
    </reaction>
</comment>
<feature type="binding site" evidence="9">
    <location>
        <position position="337"/>
    </location>
    <ligand>
        <name>K(+)</name>
        <dbReference type="ChEBI" id="CHEBI:29103"/>
    </ligand>
</feature>
<dbReference type="EMBL" id="BMAR01000001">
    <property type="protein sequence ID" value="GFR41527.1"/>
    <property type="molecule type" value="Genomic_DNA"/>
</dbReference>
<feature type="binding site" evidence="9">
    <location>
        <position position="236"/>
    </location>
    <ligand>
        <name>ATP</name>
        <dbReference type="ChEBI" id="CHEBI:30616"/>
    </ligand>
</feature>
<dbReference type="GO" id="GO:0005634">
    <property type="term" value="C:nucleus"/>
    <property type="evidence" value="ECO:0007669"/>
    <property type="project" value="UniProtKB-SubCell"/>
</dbReference>
<comment type="similarity">
    <text evidence="9">Belongs to the carbohydrate kinase PfkB family. Ribokinase subfamily.</text>
</comment>
<keyword evidence="8 9" id="KW-0119">Carbohydrate metabolism</keyword>
<feature type="binding site" evidence="9">
    <location>
        <begin position="91"/>
        <end position="95"/>
    </location>
    <ligand>
        <name>substrate</name>
    </ligand>
</feature>
<evidence type="ECO:0000256" key="4">
    <source>
        <dbReference type="ARBA" id="ARBA00022777"/>
    </source>
</evidence>
<dbReference type="GO" id="GO:0005737">
    <property type="term" value="C:cytoplasm"/>
    <property type="evidence" value="ECO:0007669"/>
    <property type="project" value="UniProtKB-SubCell"/>
</dbReference>
<feature type="binding site" evidence="9">
    <location>
        <position position="307"/>
    </location>
    <ligand>
        <name>substrate</name>
    </ligand>
</feature>